<sequence>MSLSQTVKACSSTIKAEEIADVSNATIVDRETAELLENKPKKTLEEMRSLDRHHIVDCYEISPESLTENFISKYGNYNHMKWFRAYKQLRDAGTNNETAVGAISRKDYREDRLTTATQAERHRICLELLRICTPARDIDDRVRYKSEDVKMHGSFDTKDAPRLPSYQTGEEIYWENGEDTRYGYSNLPPDELILDNFTSSSKMDNTQITGDIQERLHLSVKKSILVSL</sequence>
<dbReference type="AlphaFoldDB" id="A0A397S485"/>
<keyword evidence="2" id="KW-1185">Reference proteome</keyword>
<dbReference type="EMBL" id="QKYT01000997">
    <property type="protein sequence ID" value="RIA80302.1"/>
    <property type="molecule type" value="Genomic_DNA"/>
</dbReference>
<gene>
    <name evidence="1" type="ORF">C1645_838937</name>
</gene>
<dbReference type="STRING" id="658196.A0A397S485"/>
<evidence type="ECO:0000313" key="1">
    <source>
        <dbReference type="EMBL" id="RIA80302.1"/>
    </source>
</evidence>
<accession>A0A397S485</accession>
<reference evidence="1 2" key="1">
    <citation type="submission" date="2018-06" db="EMBL/GenBank/DDBJ databases">
        <title>Comparative genomics reveals the genomic features of Rhizophagus irregularis, R. cerebriforme, R. diaphanum and Gigaspora rosea, and their symbiotic lifestyle signature.</title>
        <authorList>
            <person name="Morin E."/>
            <person name="San Clemente H."/>
            <person name="Chen E.C.H."/>
            <person name="De La Providencia I."/>
            <person name="Hainaut M."/>
            <person name="Kuo A."/>
            <person name="Kohler A."/>
            <person name="Murat C."/>
            <person name="Tang N."/>
            <person name="Roy S."/>
            <person name="Loubradou J."/>
            <person name="Henrissat B."/>
            <person name="Grigoriev I.V."/>
            <person name="Corradi N."/>
            <person name="Roux C."/>
            <person name="Martin F.M."/>
        </authorList>
    </citation>
    <scope>NUCLEOTIDE SEQUENCE [LARGE SCALE GENOMIC DNA]</scope>
    <source>
        <strain evidence="1 2">DAOM 227022</strain>
    </source>
</reference>
<organism evidence="1 2">
    <name type="scientific">Glomus cerebriforme</name>
    <dbReference type="NCBI Taxonomy" id="658196"/>
    <lineage>
        <taxon>Eukaryota</taxon>
        <taxon>Fungi</taxon>
        <taxon>Fungi incertae sedis</taxon>
        <taxon>Mucoromycota</taxon>
        <taxon>Glomeromycotina</taxon>
        <taxon>Glomeromycetes</taxon>
        <taxon>Glomerales</taxon>
        <taxon>Glomeraceae</taxon>
        <taxon>Glomus</taxon>
    </lineage>
</organism>
<dbReference type="Proteomes" id="UP000265703">
    <property type="component" value="Unassembled WGS sequence"/>
</dbReference>
<comment type="caution">
    <text evidence="1">The sequence shown here is derived from an EMBL/GenBank/DDBJ whole genome shotgun (WGS) entry which is preliminary data.</text>
</comment>
<proteinExistence type="predicted"/>
<protein>
    <submittedName>
        <fullName evidence="1">Uncharacterized protein</fullName>
    </submittedName>
</protein>
<name>A0A397S485_9GLOM</name>
<evidence type="ECO:0000313" key="2">
    <source>
        <dbReference type="Proteomes" id="UP000265703"/>
    </source>
</evidence>
<dbReference type="OrthoDB" id="2385538at2759"/>